<name>A0A3A1Y5B6_9GAMM</name>
<protein>
    <submittedName>
        <fullName evidence="2">Uncharacterized protein</fullName>
    </submittedName>
</protein>
<proteinExistence type="predicted"/>
<dbReference type="OrthoDB" id="5677679at2"/>
<feature type="transmembrane region" description="Helical" evidence="1">
    <location>
        <begin position="12"/>
        <end position="33"/>
    </location>
</feature>
<evidence type="ECO:0000256" key="1">
    <source>
        <dbReference type="SAM" id="Phobius"/>
    </source>
</evidence>
<keyword evidence="1" id="KW-0812">Transmembrane</keyword>
<reference evidence="2 3" key="1">
    <citation type="submission" date="2017-08" db="EMBL/GenBank/DDBJ databases">
        <title>Reclassification of Bisgaard taxon 37 and 44.</title>
        <authorList>
            <person name="Christensen H."/>
        </authorList>
    </citation>
    <scope>NUCLEOTIDE SEQUENCE [LARGE SCALE GENOMIC DNA]</scope>
    <source>
        <strain evidence="2 3">B96_4</strain>
    </source>
</reference>
<feature type="transmembrane region" description="Helical" evidence="1">
    <location>
        <begin position="157"/>
        <end position="178"/>
    </location>
</feature>
<feature type="transmembrane region" description="Helical" evidence="1">
    <location>
        <begin position="53"/>
        <end position="77"/>
    </location>
</feature>
<keyword evidence="3" id="KW-1185">Reference proteome</keyword>
<accession>A0A3A1Y5B6</accession>
<dbReference type="Proteomes" id="UP000266258">
    <property type="component" value="Unassembled WGS sequence"/>
</dbReference>
<comment type="caution">
    <text evidence="2">The sequence shown here is derived from an EMBL/GenBank/DDBJ whole genome shotgun (WGS) entry which is preliminary data.</text>
</comment>
<dbReference type="AlphaFoldDB" id="A0A3A1Y5B6"/>
<sequence>MQTNTKPFFRTSALLFVVAVVSLILWSNSFQSFSGQSWNLFFVAVANVEYSTLWRVVFLGVMLGFIPLAISVCALYFRRKTLKPRFFFALINLILLALTGWLIFTLTQSSDAVFAGQGELKQYFYSGYALVSLLGFAWTAFYLAPLYSQTSITGKPLLKYIGIGILGSAASVALALGVLQELNLSLYNAPGLRYTVSLYGYAGAMAGVIYFLIALALIKFMQASTAYEEKVEQGLIK</sequence>
<evidence type="ECO:0000313" key="3">
    <source>
        <dbReference type="Proteomes" id="UP000266258"/>
    </source>
</evidence>
<feature type="transmembrane region" description="Helical" evidence="1">
    <location>
        <begin position="86"/>
        <end position="104"/>
    </location>
</feature>
<feature type="transmembrane region" description="Helical" evidence="1">
    <location>
        <begin position="198"/>
        <end position="218"/>
    </location>
</feature>
<dbReference type="EMBL" id="NRJH01000031">
    <property type="protein sequence ID" value="RIY32651.1"/>
    <property type="molecule type" value="Genomic_DNA"/>
</dbReference>
<gene>
    <name evidence="2" type="ORF">CJP74_03980</name>
</gene>
<organism evidence="2 3">
    <name type="scientific">Psittacicella melopsittaci</name>
    <dbReference type="NCBI Taxonomy" id="2028576"/>
    <lineage>
        <taxon>Bacteria</taxon>
        <taxon>Pseudomonadati</taxon>
        <taxon>Pseudomonadota</taxon>
        <taxon>Gammaproteobacteria</taxon>
        <taxon>Pasteurellales</taxon>
        <taxon>Psittacicellaceae</taxon>
        <taxon>Psittacicella</taxon>
    </lineage>
</organism>
<keyword evidence="1" id="KW-0472">Membrane</keyword>
<dbReference type="RefSeq" id="WP_119496973.1">
    <property type="nucleotide sequence ID" value="NZ_NRJH01000031.1"/>
</dbReference>
<evidence type="ECO:0000313" key="2">
    <source>
        <dbReference type="EMBL" id="RIY32651.1"/>
    </source>
</evidence>
<feature type="transmembrane region" description="Helical" evidence="1">
    <location>
        <begin position="124"/>
        <end position="145"/>
    </location>
</feature>
<keyword evidence="1" id="KW-1133">Transmembrane helix</keyword>